<feature type="binding site" description="axial binding residue" evidence="14">
    <location>
        <position position="78"/>
    </location>
    <ligand>
        <name>heme</name>
        <dbReference type="ChEBI" id="CHEBI:30413"/>
        <label>2</label>
    </ligand>
    <ligandPart>
        <name>Fe</name>
        <dbReference type="ChEBI" id="CHEBI:18248"/>
    </ligandPart>
</feature>
<evidence type="ECO:0000256" key="10">
    <source>
        <dbReference type="ARBA" id="ARBA00023004"/>
    </source>
</evidence>
<evidence type="ECO:0000256" key="9">
    <source>
        <dbReference type="ARBA" id="ARBA00022989"/>
    </source>
</evidence>
<evidence type="ECO:0000256" key="8">
    <source>
        <dbReference type="ARBA" id="ARBA00022982"/>
    </source>
</evidence>
<dbReference type="STRING" id="1285242.A6A04_18775"/>
<evidence type="ECO:0000259" key="15">
    <source>
        <dbReference type="Pfam" id="PF03264"/>
    </source>
</evidence>
<evidence type="ECO:0000256" key="4">
    <source>
        <dbReference type="ARBA" id="ARBA00022475"/>
    </source>
</evidence>
<dbReference type="InterPro" id="IPR051174">
    <property type="entry name" value="Cytochrome_c-type_ET"/>
</dbReference>
<evidence type="ECO:0000256" key="12">
    <source>
        <dbReference type="PIRNR" id="PIRNR000013"/>
    </source>
</evidence>
<comment type="cofactor">
    <cofactor evidence="13">
        <name>heme</name>
        <dbReference type="ChEBI" id="CHEBI:30413"/>
    </cofactor>
    <text evidence="13">Binds 4 heme groups per subunit.</text>
</comment>
<evidence type="ECO:0000256" key="6">
    <source>
        <dbReference type="ARBA" id="ARBA00022692"/>
    </source>
</evidence>
<evidence type="ECO:0000256" key="5">
    <source>
        <dbReference type="ARBA" id="ARBA00022617"/>
    </source>
</evidence>
<dbReference type="Gene3D" id="1.10.3820.10">
    <property type="entry name" value="Di-heme elbow motif domain"/>
    <property type="match status" value="1"/>
</dbReference>
<feature type="binding site" description="axial binding residue" evidence="14">
    <location>
        <position position="175"/>
    </location>
    <ligand>
        <name>heme</name>
        <dbReference type="ChEBI" id="CHEBI:30413"/>
        <label>2</label>
    </ligand>
    <ligandPart>
        <name>Fe</name>
        <dbReference type="ChEBI" id="CHEBI:18248"/>
    </ligandPart>
</feature>
<comment type="caution">
    <text evidence="16">The sequence shown here is derived from an EMBL/GenBank/DDBJ whole genome shotgun (WGS) entry which is preliminary data.</text>
</comment>
<evidence type="ECO:0000256" key="13">
    <source>
        <dbReference type="PIRSR" id="PIRSR000013-1"/>
    </source>
</evidence>
<dbReference type="GO" id="GO:0005886">
    <property type="term" value="C:plasma membrane"/>
    <property type="evidence" value="ECO:0007669"/>
    <property type="project" value="UniProtKB-SubCell"/>
</dbReference>
<feature type="binding site" description="axial binding residue" evidence="14">
    <location>
        <position position="170"/>
    </location>
    <ligand>
        <name>heme</name>
        <dbReference type="ChEBI" id="CHEBI:30413"/>
        <label>4</label>
    </ligand>
    <ligandPart>
        <name>Fe</name>
        <dbReference type="ChEBI" id="CHEBI:18248"/>
    </ligandPart>
</feature>
<evidence type="ECO:0000256" key="7">
    <source>
        <dbReference type="ARBA" id="ARBA00022723"/>
    </source>
</evidence>
<evidence type="ECO:0000256" key="11">
    <source>
        <dbReference type="ARBA" id="ARBA00023136"/>
    </source>
</evidence>
<comment type="PTM">
    <text evidence="12">Binds 4 heme groups per subunit.</text>
</comment>
<keyword evidence="9" id="KW-1133">Transmembrane helix</keyword>
<feature type="binding site" description="covalent" evidence="13">
    <location>
        <position position="45"/>
    </location>
    <ligand>
        <name>heme</name>
        <dbReference type="ChEBI" id="CHEBI:30413"/>
        <label>1</label>
    </ligand>
</feature>
<feature type="domain" description="NapC/NirT cytochrome c N-terminal" evidence="15">
    <location>
        <begin position="16"/>
        <end position="178"/>
    </location>
</feature>
<keyword evidence="5 12" id="KW-0349">Heme</keyword>
<keyword evidence="8 12" id="KW-0249">Electron transport</keyword>
<feature type="binding site" description="axial binding residue" evidence="14">
    <location>
        <position position="138"/>
    </location>
    <ligand>
        <name>heme</name>
        <dbReference type="ChEBI" id="CHEBI:30413"/>
        <label>3</label>
    </ligand>
    <ligandPart>
        <name>Fe</name>
        <dbReference type="ChEBI" id="CHEBI:18248"/>
    </ligandPart>
</feature>
<dbReference type="GO" id="GO:0019333">
    <property type="term" value="P:denitrification pathway"/>
    <property type="evidence" value="ECO:0007669"/>
    <property type="project" value="InterPro"/>
</dbReference>
<keyword evidence="4" id="KW-1003">Cell membrane</keyword>
<feature type="binding site" description="covalent" evidence="13">
    <location>
        <position position="74"/>
    </location>
    <ligand>
        <name>heme</name>
        <dbReference type="ChEBI" id="CHEBI:30413"/>
        <label>2</label>
    </ligand>
</feature>
<evidence type="ECO:0000256" key="14">
    <source>
        <dbReference type="PIRSR" id="PIRSR000013-2"/>
    </source>
</evidence>
<comment type="similarity">
    <text evidence="2">Belongs to the NapC/NirT/NrfH family.</text>
</comment>
<feature type="binding site" description="covalent" evidence="13">
    <location>
        <position position="166"/>
    </location>
    <ligand>
        <name>heme</name>
        <dbReference type="ChEBI" id="CHEBI:30413"/>
        <label>4</label>
    </ligand>
</feature>
<keyword evidence="17" id="KW-1185">Reference proteome</keyword>
<evidence type="ECO:0000313" key="17">
    <source>
        <dbReference type="Proteomes" id="UP000078428"/>
    </source>
</evidence>
<dbReference type="Pfam" id="PF03264">
    <property type="entry name" value="Cytochrom_NNT"/>
    <property type="match status" value="1"/>
</dbReference>
<dbReference type="OrthoDB" id="7360653at2"/>
<dbReference type="GO" id="GO:0046872">
    <property type="term" value="F:metal ion binding"/>
    <property type="evidence" value="ECO:0007669"/>
    <property type="project" value="UniProtKB-KW"/>
</dbReference>
<evidence type="ECO:0000256" key="1">
    <source>
        <dbReference type="ARBA" id="ARBA00004162"/>
    </source>
</evidence>
<feature type="binding site" description="covalent" evidence="13">
    <location>
        <position position="77"/>
    </location>
    <ligand>
        <name>heme</name>
        <dbReference type="ChEBI" id="CHEBI:30413"/>
        <label>2</label>
    </ligand>
</feature>
<keyword evidence="6" id="KW-0812">Transmembrane</keyword>
<feature type="binding site" description="covalent" evidence="13">
    <location>
        <position position="48"/>
    </location>
    <ligand>
        <name>heme</name>
        <dbReference type="ChEBI" id="CHEBI:30413"/>
        <label>1</label>
    </ligand>
</feature>
<dbReference type="PANTHER" id="PTHR30333">
    <property type="entry name" value="CYTOCHROME C-TYPE PROTEIN"/>
    <property type="match status" value="1"/>
</dbReference>
<dbReference type="PANTHER" id="PTHR30333:SF3">
    <property type="entry name" value="CYTOCHROME C-TYPE PROTEIN TORY"/>
    <property type="match status" value="1"/>
</dbReference>
<feature type="binding site" description="covalent" evidence="13">
    <location>
        <position position="134"/>
    </location>
    <ligand>
        <name>heme</name>
        <dbReference type="ChEBI" id="CHEBI:30413"/>
        <label>3</label>
    </ligand>
</feature>
<evidence type="ECO:0000313" key="16">
    <source>
        <dbReference type="EMBL" id="OAN49787.1"/>
    </source>
</evidence>
<dbReference type="InterPro" id="IPR036280">
    <property type="entry name" value="Multihaem_cyt_sf"/>
</dbReference>
<feature type="binding site" description="axial binding residue" evidence="14">
    <location>
        <position position="96"/>
    </location>
    <ligand>
        <name>heme</name>
        <dbReference type="ChEBI" id="CHEBI:30413"/>
        <label>1</label>
    </ligand>
    <ligandPart>
        <name>Fe</name>
        <dbReference type="ChEBI" id="CHEBI:18248"/>
    </ligandPart>
</feature>
<feature type="binding site" description="axial binding residue" evidence="14">
    <location>
        <position position="51"/>
    </location>
    <ligand>
        <name>heme</name>
        <dbReference type="ChEBI" id="CHEBI:30413"/>
        <label>1</label>
    </ligand>
    <ligandPart>
        <name>Fe</name>
        <dbReference type="ChEBI" id="CHEBI:18248"/>
    </ligandPart>
</feature>
<protein>
    <recommendedName>
        <fullName evidence="12">Cytochrome c-type protein</fullName>
    </recommendedName>
</protein>
<feature type="binding site" evidence="13">
    <location>
        <position position="96"/>
    </location>
    <ligand>
        <name>a menaquinol</name>
        <dbReference type="ChEBI" id="CHEBI:18151"/>
    </ligand>
</feature>
<gene>
    <name evidence="16" type="ORF">A6A04_18775</name>
</gene>
<evidence type="ECO:0000256" key="3">
    <source>
        <dbReference type="ARBA" id="ARBA00022448"/>
    </source>
</evidence>
<dbReference type="InterPro" id="IPR005126">
    <property type="entry name" value="NapC/NirT_cyt_c_N"/>
</dbReference>
<dbReference type="InterPro" id="IPR024717">
    <property type="entry name" value="NapC/NirT/NrfH"/>
</dbReference>
<dbReference type="RefSeq" id="WP_068493063.1">
    <property type="nucleotide sequence ID" value="NZ_LWQT01000058.1"/>
</dbReference>
<sequence length="182" mass="19985">MSLGSDNGGRCGRKLGLLALGLVAGMVLMLGAVLGFEYTNRTEFCISCHSMQTNHRELQKSVHGFNRSGAHVQCADCHIPKELGPKLERKLFAANDIIAELKGTLDTPEKYEARRGELAEKVWKYMAASGSRECVSCHSYESMNGQKQTTAARQKHQDAAKDGRTCIACHKGVAHKLPPREE</sequence>
<comment type="subcellular location">
    <subcellularLocation>
        <location evidence="1">Cell membrane</location>
        <topology evidence="1">Single-pass membrane protein</topology>
    </subcellularLocation>
</comment>
<dbReference type="InterPro" id="IPR038266">
    <property type="entry name" value="NapC/NirT_cytc_sf"/>
</dbReference>
<organism evidence="16 17">
    <name type="scientific">Paramagnetospirillum marisnigri</name>
    <dbReference type="NCBI Taxonomy" id="1285242"/>
    <lineage>
        <taxon>Bacteria</taxon>
        <taxon>Pseudomonadati</taxon>
        <taxon>Pseudomonadota</taxon>
        <taxon>Alphaproteobacteria</taxon>
        <taxon>Rhodospirillales</taxon>
        <taxon>Magnetospirillaceae</taxon>
        <taxon>Paramagnetospirillum</taxon>
    </lineage>
</organism>
<dbReference type="GO" id="GO:0009061">
    <property type="term" value="P:anaerobic respiration"/>
    <property type="evidence" value="ECO:0007669"/>
    <property type="project" value="TreeGrafter"/>
</dbReference>
<name>A0A178MP39_9PROT</name>
<dbReference type="EMBL" id="LWQT01000058">
    <property type="protein sequence ID" value="OAN49787.1"/>
    <property type="molecule type" value="Genomic_DNA"/>
</dbReference>
<evidence type="ECO:0000256" key="2">
    <source>
        <dbReference type="ARBA" id="ARBA00007395"/>
    </source>
</evidence>
<reference evidence="16 17" key="1">
    <citation type="submission" date="2016-04" db="EMBL/GenBank/DDBJ databases">
        <title>Draft genome sequence of freshwater magnetotactic bacteria Magnetospirillum marisnigri SP-1 and Magnetospirillum moscoviense BB-1.</title>
        <authorList>
            <person name="Koziaeva V."/>
            <person name="Dziuba M.V."/>
            <person name="Ivanov T.M."/>
            <person name="Kuznetsov B."/>
            <person name="Grouzdev D.S."/>
        </authorList>
    </citation>
    <scope>NUCLEOTIDE SEQUENCE [LARGE SCALE GENOMIC DNA]</scope>
    <source>
        <strain evidence="16 17">SP-1</strain>
    </source>
</reference>
<dbReference type="GO" id="GO:0009055">
    <property type="term" value="F:electron transfer activity"/>
    <property type="evidence" value="ECO:0007669"/>
    <property type="project" value="TreeGrafter"/>
</dbReference>
<proteinExistence type="inferred from homology"/>
<keyword evidence="7 12" id="KW-0479">Metal-binding</keyword>
<accession>A0A178MP39</accession>
<dbReference type="Proteomes" id="UP000078428">
    <property type="component" value="Unassembled WGS sequence"/>
</dbReference>
<feature type="binding site" description="covalent" evidence="13">
    <location>
        <position position="137"/>
    </location>
    <ligand>
        <name>heme</name>
        <dbReference type="ChEBI" id="CHEBI:30413"/>
        <label>3</label>
    </ligand>
</feature>
<keyword evidence="11" id="KW-0472">Membrane</keyword>
<dbReference type="GO" id="GO:0020037">
    <property type="term" value="F:heme binding"/>
    <property type="evidence" value="ECO:0007669"/>
    <property type="project" value="InterPro"/>
</dbReference>
<dbReference type="AlphaFoldDB" id="A0A178MP39"/>
<dbReference type="PIRSF" id="PIRSF000013">
    <property type="entry name" value="4_hem_cytochrm_NapC"/>
    <property type="match status" value="1"/>
</dbReference>
<keyword evidence="3 12" id="KW-0813">Transport</keyword>
<dbReference type="SUPFAM" id="SSF48695">
    <property type="entry name" value="Multiheme cytochromes"/>
    <property type="match status" value="1"/>
</dbReference>
<feature type="binding site" description="covalent" evidence="13">
    <location>
        <position position="169"/>
    </location>
    <ligand>
        <name>heme</name>
        <dbReference type="ChEBI" id="CHEBI:30413"/>
        <label>4</label>
    </ligand>
</feature>
<keyword evidence="10 12" id="KW-0408">Iron</keyword>